<evidence type="ECO:0008006" key="4">
    <source>
        <dbReference type="Google" id="ProtNLM"/>
    </source>
</evidence>
<feature type="transmembrane region" description="Helical" evidence="1">
    <location>
        <begin position="73"/>
        <end position="93"/>
    </location>
</feature>
<evidence type="ECO:0000256" key="1">
    <source>
        <dbReference type="SAM" id="Phobius"/>
    </source>
</evidence>
<keyword evidence="1" id="KW-0472">Membrane</keyword>
<feature type="transmembrane region" description="Helical" evidence="1">
    <location>
        <begin position="618"/>
        <end position="636"/>
    </location>
</feature>
<sequence length="768" mass="83751">MPRHRPKYHNEISGHVEGHAIMAGTIDHLTLHDREAELEGRLFTARDRLIGSAAVLAVALVVRTAAPTVFPDALVIAVAAAGAGCVRFGFALAQSFARLRAFRKMDAAGTQARLNAALRLLVDQERSHANQELSLVDWTSTMPVRLATAPEGLGDHWANIHGSTGGSGPLDLDGTVEGVSEVFTRVPSGRLVVLGPAGAGKSVAAWLFVRGAPDDRAAVVVPVANWNAERGLQRWLVDELVDRCGELGAVEPDGRTRAEKLVLAGRVLPVFDGLDELPKPARPVFLRQLNKARSVLPQLVLTSRTAEYQGCGLVVSGAAAVELQHLSLADLTEYLSRTTSPVRDGGTKWDLLIGKLRPTNSRKQPHRLTRVLESPLMAYLAWVAYSDTEAAPEELLDRKRFANSEEVKAQLLDGFVDARFEGSAPQVKRWLAFLATHLDATGSTQIAWWRLWHAVPRWVLGIALAVPYAGTFAALMLGDFFGPTTDFVRQVSPLPSLAVMVVVQYLTAWKALTSEDATPVRLSAHSRGRRLLAVTATGLGYYLLVFIADRLGLFAYLTGGLPWFAISAVVGLGSVALTLLSEPGDAAVTVTPRVLLRTDRAAAWFGWCAMMPYQRDPLARSALFLLLPVIMTYVWLGGDWMTTQRWIVALGVTGAAMLWYGLLASAWGRFTVARLYLALTDRMPLSVMGFLAEAHRRGVLHQVGGAYEFRHDLLRARLLERAPEFGVAWYPSPQPRYQASVVLRGANVGFLVVCLLETLLAYTELGLR</sequence>
<accession>A0ABR6B9X3</accession>
<feature type="transmembrane region" description="Helical" evidence="1">
    <location>
        <begin position="49"/>
        <end position="67"/>
    </location>
</feature>
<dbReference type="Gene3D" id="3.40.50.300">
    <property type="entry name" value="P-loop containing nucleotide triphosphate hydrolases"/>
    <property type="match status" value="1"/>
</dbReference>
<feature type="transmembrane region" description="Helical" evidence="1">
    <location>
        <begin position="648"/>
        <end position="667"/>
    </location>
</feature>
<feature type="transmembrane region" description="Helical" evidence="1">
    <location>
        <begin position="741"/>
        <end position="762"/>
    </location>
</feature>
<dbReference type="Proteomes" id="UP000517916">
    <property type="component" value="Unassembled WGS sequence"/>
</dbReference>
<dbReference type="InterPro" id="IPR027417">
    <property type="entry name" value="P-loop_NTPase"/>
</dbReference>
<feature type="transmembrane region" description="Helical" evidence="1">
    <location>
        <begin position="560"/>
        <end position="580"/>
    </location>
</feature>
<evidence type="ECO:0000313" key="3">
    <source>
        <dbReference type="Proteomes" id="UP000517916"/>
    </source>
</evidence>
<gene>
    <name evidence="2" type="ORF">BC739_000738</name>
</gene>
<reference evidence="2 3" key="1">
    <citation type="submission" date="2020-08" db="EMBL/GenBank/DDBJ databases">
        <title>Genomic Encyclopedia of Archaeal and Bacterial Type Strains, Phase II (KMG-II): from individual species to whole genera.</title>
        <authorList>
            <person name="Goeker M."/>
        </authorList>
    </citation>
    <scope>NUCLEOTIDE SEQUENCE [LARGE SCALE GENOMIC DNA]</scope>
    <source>
        <strain evidence="2 3">DSM 43850</strain>
    </source>
</reference>
<proteinExistence type="predicted"/>
<protein>
    <recommendedName>
        <fullName evidence="4">NACHT domain-containing protein</fullName>
    </recommendedName>
</protein>
<feature type="transmembrane region" description="Helical" evidence="1">
    <location>
        <begin position="530"/>
        <end position="548"/>
    </location>
</feature>
<feature type="transmembrane region" description="Helical" evidence="1">
    <location>
        <begin position="458"/>
        <end position="478"/>
    </location>
</feature>
<keyword evidence="1" id="KW-0812">Transmembrane</keyword>
<keyword evidence="3" id="KW-1185">Reference proteome</keyword>
<dbReference type="EMBL" id="JACJID010000001">
    <property type="protein sequence ID" value="MBA8923541.1"/>
    <property type="molecule type" value="Genomic_DNA"/>
</dbReference>
<evidence type="ECO:0000313" key="2">
    <source>
        <dbReference type="EMBL" id="MBA8923541.1"/>
    </source>
</evidence>
<comment type="caution">
    <text evidence="2">The sequence shown here is derived from an EMBL/GenBank/DDBJ whole genome shotgun (WGS) entry which is preliminary data.</text>
</comment>
<name>A0ABR6B9X3_9PSEU</name>
<keyword evidence="1" id="KW-1133">Transmembrane helix</keyword>
<organism evidence="2 3">
    <name type="scientific">Kutzneria viridogrisea</name>
    <dbReference type="NCBI Taxonomy" id="47990"/>
    <lineage>
        <taxon>Bacteria</taxon>
        <taxon>Bacillati</taxon>
        <taxon>Actinomycetota</taxon>
        <taxon>Actinomycetes</taxon>
        <taxon>Pseudonocardiales</taxon>
        <taxon>Pseudonocardiaceae</taxon>
        <taxon>Kutzneria</taxon>
    </lineage>
</organism>
<feature type="transmembrane region" description="Helical" evidence="1">
    <location>
        <begin position="490"/>
        <end position="509"/>
    </location>
</feature>
<dbReference type="RefSeq" id="WP_025358851.1">
    <property type="nucleotide sequence ID" value="NZ_BAAABQ010000041.1"/>
</dbReference>